<keyword evidence="3" id="KW-1185">Reference proteome</keyword>
<dbReference type="AlphaFoldDB" id="A0A7N0VF46"/>
<organism evidence="2 3">
    <name type="scientific">Kalanchoe fedtschenkoi</name>
    <name type="common">Lavender scallops</name>
    <name type="synonym">South American air plant</name>
    <dbReference type="NCBI Taxonomy" id="63787"/>
    <lineage>
        <taxon>Eukaryota</taxon>
        <taxon>Viridiplantae</taxon>
        <taxon>Streptophyta</taxon>
        <taxon>Embryophyta</taxon>
        <taxon>Tracheophyta</taxon>
        <taxon>Spermatophyta</taxon>
        <taxon>Magnoliopsida</taxon>
        <taxon>eudicotyledons</taxon>
        <taxon>Gunneridae</taxon>
        <taxon>Pentapetalae</taxon>
        <taxon>Saxifragales</taxon>
        <taxon>Crassulaceae</taxon>
        <taxon>Kalanchoe</taxon>
    </lineage>
</organism>
<dbReference type="EnsemblPlants" id="Kaladp0674s0014.1.v1.1">
    <property type="protein sequence ID" value="Kaladp0674s0014.1.v1.1"/>
    <property type="gene ID" value="Kaladp0674s0014.v1.1"/>
</dbReference>
<dbReference type="PANTHER" id="PTHR31198:SF1">
    <property type="entry name" value="CENTROSOMAL AT-AC SPLICING FACTOR"/>
    <property type="match status" value="1"/>
</dbReference>
<reference evidence="2" key="1">
    <citation type="submission" date="2021-01" db="UniProtKB">
        <authorList>
            <consortium name="EnsemblPlants"/>
        </authorList>
    </citation>
    <scope>IDENTIFICATION</scope>
</reference>
<accession>A0A7N0VF46</accession>
<dbReference type="Proteomes" id="UP000594263">
    <property type="component" value="Unplaced"/>
</dbReference>
<sequence>MKKRKTSAAAAGDFEFCKVCNRHHQDGKRHKYFPKHLTSLSSFLARFQSKLSDVCFFLKNPTVLLPQHASQNRLWCVFCDSDIDEIGSSFACSKAIRHLASDDHLKSWKSFLWKNGGGMDQVDSFVISEPELAEWERKCNMLPKEASSSSEASKAGASIYGPSNDIHNQTDSIGFNNSVDYFTISTHGSNSSSGVVMPLHRYTNENHQVWASHMDQTVSFESGYHQNSVTSASQPGVQHALSSSGLKHNADCQSLQQMPLVSVEDMGNVHTGAPPPWLEPICNEDLVQGSRATLVKPSSQMSKKSRKLNPKRVGAAWAEKRKIEIELEKRGEVSAEKIDESWLPNFGRVWQAGSRKDSKKEFEMEKQNVAVLSQSEMPIDIQPYVSKRMRTDGTSIG</sequence>
<dbReference type="OMA" id="MIQDEYT"/>
<dbReference type="InterPro" id="IPR028015">
    <property type="entry name" value="CCDC84-like"/>
</dbReference>
<evidence type="ECO:0000256" key="1">
    <source>
        <dbReference type="SAM" id="MobiDB-lite"/>
    </source>
</evidence>
<protein>
    <recommendedName>
        <fullName evidence="4">TITAN-like protein</fullName>
    </recommendedName>
</protein>
<dbReference type="Pfam" id="PF14968">
    <property type="entry name" value="CCDC84"/>
    <property type="match status" value="1"/>
</dbReference>
<proteinExistence type="predicted"/>
<name>A0A7N0VF46_KALFE</name>
<evidence type="ECO:0000313" key="3">
    <source>
        <dbReference type="Proteomes" id="UP000594263"/>
    </source>
</evidence>
<evidence type="ECO:0008006" key="4">
    <source>
        <dbReference type="Google" id="ProtNLM"/>
    </source>
</evidence>
<feature type="region of interest" description="Disordered" evidence="1">
    <location>
        <begin position="294"/>
        <end position="313"/>
    </location>
</feature>
<dbReference type="Gramene" id="Kaladp0674s0014.1.v1.1">
    <property type="protein sequence ID" value="Kaladp0674s0014.1.v1.1"/>
    <property type="gene ID" value="Kaladp0674s0014.v1.1"/>
</dbReference>
<evidence type="ECO:0000313" key="2">
    <source>
        <dbReference type="EnsemblPlants" id="Kaladp0674s0014.1.v1.1"/>
    </source>
</evidence>
<dbReference type="PANTHER" id="PTHR31198">
    <property type="entry name" value="COILED-COIL DOMAIN-CONTAINING PROTEIN 84"/>
    <property type="match status" value="1"/>
</dbReference>